<dbReference type="EC" id="3.5.4.25" evidence="20"/>
<comment type="cofactor">
    <cofactor evidence="3">
        <name>Mg(2+)</name>
        <dbReference type="ChEBI" id="CHEBI:18420"/>
    </cofactor>
</comment>
<dbReference type="NCBIfam" id="TIGR00505">
    <property type="entry name" value="ribA"/>
    <property type="match status" value="1"/>
</dbReference>
<keyword evidence="11 20" id="KW-0378">Hydrolase</keyword>
<dbReference type="InterPro" id="IPR000926">
    <property type="entry name" value="RibA"/>
</dbReference>
<evidence type="ECO:0000259" key="21">
    <source>
        <dbReference type="Pfam" id="PF00925"/>
    </source>
</evidence>
<feature type="binding site" evidence="20">
    <location>
        <begin position="264"/>
        <end position="268"/>
    </location>
    <ligand>
        <name>GTP</name>
        <dbReference type="ChEBI" id="CHEBI:37565"/>
    </ligand>
</feature>
<keyword evidence="9 20" id="KW-0479">Metal-binding</keyword>
<feature type="binding site" evidence="20">
    <location>
        <position position="282"/>
    </location>
    <ligand>
        <name>Zn(2+)</name>
        <dbReference type="ChEBI" id="CHEBI:29105"/>
        <note>catalytic</note>
    </ligand>
</feature>
<evidence type="ECO:0000256" key="8">
    <source>
        <dbReference type="ARBA" id="ARBA00022619"/>
    </source>
</evidence>
<evidence type="ECO:0000313" key="23">
    <source>
        <dbReference type="Proteomes" id="UP000287519"/>
    </source>
</evidence>
<evidence type="ECO:0000256" key="20">
    <source>
        <dbReference type="HAMAP-Rule" id="MF_00179"/>
    </source>
</evidence>
<dbReference type="Pfam" id="PF00925">
    <property type="entry name" value="GTP_cyclohydro2"/>
    <property type="match status" value="1"/>
</dbReference>
<evidence type="ECO:0000256" key="14">
    <source>
        <dbReference type="ARBA" id="ARBA00023134"/>
    </source>
</evidence>
<evidence type="ECO:0000256" key="9">
    <source>
        <dbReference type="ARBA" id="ARBA00022723"/>
    </source>
</evidence>
<evidence type="ECO:0000256" key="15">
    <source>
        <dbReference type="ARBA" id="ARBA00023211"/>
    </source>
</evidence>
<name>A0A402CN45_RHOWR</name>
<keyword evidence="14 20" id="KW-0342">GTP-binding</keyword>
<evidence type="ECO:0000256" key="2">
    <source>
        <dbReference type="ARBA" id="ARBA00001936"/>
    </source>
</evidence>
<dbReference type="InterPro" id="IPR036144">
    <property type="entry name" value="RibA-like_sf"/>
</dbReference>
<sequence>MSTITDAVTALANKGIVLVVDDEDRENEGDLIMAAEHATTDTVAFFLEHTSGFLCVAIDESRADTLGLDLMVPDNTERHRTAFLVSVDYTHGTTTGISAGDRAATVRALADPGLAPADLARPGHVMPLLAKPGGVLERPGHTEAGVDLCRMAGLSGEALLCEIVTSDRREMMRGKDLEEFAAAHGIPMVSIADLQAWRRRTARSEQVVHRIAPPARTVVRTGRSTLPTEVGTFDALAFESASDGIEHMALVMGDPAADAAPLVRLHSECLTGDLAGSLRCDCGTQFRSALSAIADAGSGVLIYLRGHEGRGIGLGHKLRAYELQQHEGLDTVDANLSLGLPVDSRDYRAACEILDDLGVRRVRLMTNNPDKVAALREHGITVTEQLAHESLPTRHNLPYLVAKRDRLGHTLQRLG</sequence>
<evidence type="ECO:0000256" key="18">
    <source>
        <dbReference type="ARBA" id="ARBA00043932"/>
    </source>
</evidence>
<keyword evidence="17" id="KW-0511">Multifunctional enzyme</keyword>
<dbReference type="GO" id="GO:0008686">
    <property type="term" value="F:3,4-dihydroxy-2-butanone-4-phosphate synthase activity"/>
    <property type="evidence" value="ECO:0007669"/>
    <property type="project" value="UniProtKB-EC"/>
</dbReference>
<keyword evidence="23" id="KW-1185">Reference proteome</keyword>
<evidence type="ECO:0000256" key="12">
    <source>
        <dbReference type="ARBA" id="ARBA00022833"/>
    </source>
</evidence>
<dbReference type="AlphaFoldDB" id="A0A402CN45"/>
<dbReference type="FunFam" id="3.40.50.10990:FF:000001">
    <property type="entry name" value="Riboflavin biosynthesis protein RibBA"/>
    <property type="match status" value="1"/>
</dbReference>
<comment type="similarity">
    <text evidence="20">Belongs to the GTP cyclohydrolase II family.</text>
</comment>
<comment type="catalytic activity">
    <reaction evidence="19 20">
        <text>GTP + 4 H2O = 2,5-diamino-6-hydroxy-4-(5-phosphoribosylamino)-pyrimidine + formate + 2 phosphate + 3 H(+)</text>
        <dbReference type="Rhea" id="RHEA:23704"/>
        <dbReference type="ChEBI" id="CHEBI:15377"/>
        <dbReference type="ChEBI" id="CHEBI:15378"/>
        <dbReference type="ChEBI" id="CHEBI:15740"/>
        <dbReference type="ChEBI" id="CHEBI:37565"/>
        <dbReference type="ChEBI" id="CHEBI:43474"/>
        <dbReference type="ChEBI" id="CHEBI:58614"/>
        <dbReference type="EC" id="3.5.4.25"/>
    </reaction>
</comment>
<evidence type="ECO:0000256" key="6">
    <source>
        <dbReference type="ARBA" id="ARBA00004904"/>
    </source>
</evidence>
<dbReference type="EMBL" id="BHYM01000123">
    <property type="protein sequence ID" value="GCE44933.1"/>
    <property type="molecule type" value="Genomic_DNA"/>
</dbReference>
<evidence type="ECO:0000256" key="1">
    <source>
        <dbReference type="ARBA" id="ARBA00000141"/>
    </source>
</evidence>
<evidence type="ECO:0000256" key="3">
    <source>
        <dbReference type="ARBA" id="ARBA00001946"/>
    </source>
</evidence>
<dbReference type="FunFam" id="3.90.870.10:FF:000001">
    <property type="entry name" value="Riboflavin biosynthesis protein RibBA"/>
    <property type="match status" value="1"/>
</dbReference>
<evidence type="ECO:0000256" key="13">
    <source>
        <dbReference type="ARBA" id="ARBA00022842"/>
    </source>
</evidence>
<dbReference type="GO" id="GO:0005525">
    <property type="term" value="F:GTP binding"/>
    <property type="evidence" value="ECO:0007669"/>
    <property type="project" value="UniProtKB-KW"/>
</dbReference>
<dbReference type="CDD" id="cd00641">
    <property type="entry name" value="GTP_cyclohydro2"/>
    <property type="match status" value="1"/>
</dbReference>
<dbReference type="Gene3D" id="3.90.870.10">
    <property type="entry name" value="DHBP synthase"/>
    <property type="match status" value="1"/>
</dbReference>
<comment type="function">
    <text evidence="18 20">Catalyzes the conversion of GTP to 2,5-diamino-6-ribosylamino-4(3H)-pyrimidinone 5'-phosphate (DARP), formate and pyrophosphate.</text>
</comment>
<dbReference type="SUPFAM" id="SSF142695">
    <property type="entry name" value="RibA-like"/>
    <property type="match status" value="1"/>
</dbReference>
<dbReference type="Gene3D" id="3.40.50.10990">
    <property type="entry name" value="GTP cyclohydrolase II"/>
    <property type="match status" value="1"/>
</dbReference>
<dbReference type="GO" id="GO:0005829">
    <property type="term" value="C:cytosol"/>
    <property type="evidence" value="ECO:0007669"/>
    <property type="project" value="TreeGrafter"/>
</dbReference>
<dbReference type="GO" id="GO:0008270">
    <property type="term" value="F:zinc ion binding"/>
    <property type="evidence" value="ECO:0007669"/>
    <property type="project" value="UniProtKB-UniRule"/>
</dbReference>
<dbReference type="PIRSF" id="PIRSF001259">
    <property type="entry name" value="RibA"/>
    <property type="match status" value="1"/>
</dbReference>
<dbReference type="NCBIfam" id="NF001591">
    <property type="entry name" value="PRK00393.1"/>
    <property type="match status" value="1"/>
</dbReference>
<comment type="catalytic activity">
    <reaction evidence="1">
        <text>D-ribulose 5-phosphate = (2S)-2-hydroxy-3-oxobutyl phosphate + formate + H(+)</text>
        <dbReference type="Rhea" id="RHEA:18457"/>
        <dbReference type="ChEBI" id="CHEBI:15378"/>
        <dbReference type="ChEBI" id="CHEBI:15740"/>
        <dbReference type="ChEBI" id="CHEBI:58121"/>
        <dbReference type="ChEBI" id="CHEBI:58830"/>
        <dbReference type="EC" id="4.1.99.12"/>
    </reaction>
</comment>
<accession>A0A402CN45</accession>
<proteinExistence type="inferred from homology"/>
<dbReference type="Proteomes" id="UP000287519">
    <property type="component" value="Unassembled WGS sequence"/>
</dbReference>
<dbReference type="NCBIfam" id="TIGR00506">
    <property type="entry name" value="ribB"/>
    <property type="match status" value="1"/>
</dbReference>
<dbReference type="OrthoDB" id="9793111at2"/>
<comment type="function">
    <text evidence="4">Catalyzes the conversion of D-ribulose 5-phosphate to formate and 3,4-dihydroxy-2-butanone 4-phosphate.</text>
</comment>
<comment type="caution">
    <text evidence="22">The sequence shown here is derived from an EMBL/GenBank/DDBJ whole genome shotgun (WGS) entry which is preliminary data.</text>
</comment>
<evidence type="ECO:0000256" key="16">
    <source>
        <dbReference type="ARBA" id="ARBA00023239"/>
    </source>
</evidence>
<evidence type="ECO:0000256" key="11">
    <source>
        <dbReference type="ARBA" id="ARBA00022801"/>
    </source>
</evidence>
<evidence type="ECO:0000256" key="5">
    <source>
        <dbReference type="ARBA" id="ARBA00004853"/>
    </source>
</evidence>
<comment type="similarity">
    <text evidence="7">In the N-terminal section; belongs to the DHBP synthase family.</text>
</comment>
<keyword evidence="10 20" id="KW-0547">Nucleotide-binding</keyword>
<dbReference type="RefSeq" id="WP_124396449.1">
    <property type="nucleotide sequence ID" value="NZ_BHYM01000123.1"/>
</dbReference>
<keyword evidence="16" id="KW-0456">Lyase</keyword>
<comment type="pathway">
    <text evidence="5 20">Cofactor biosynthesis; riboflavin biosynthesis; 5-amino-6-(D-ribitylamino)uracil from GTP: step 1/4.</text>
</comment>
<organism evidence="22 23">
    <name type="scientific">Rhodococcus wratislaviensis</name>
    <name type="common">Tsukamurella wratislaviensis</name>
    <dbReference type="NCBI Taxonomy" id="44752"/>
    <lineage>
        <taxon>Bacteria</taxon>
        <taxon>Bacillati</taxon>
        <taxon>Actinomycetota</taxon>
        <taxon>Actinomycetes</taxon>
        <taxon>Mycobacteriales</taxon>
        <taxon>Nocardiaceae</taxon>
        <taxon>Rhodococcus</taxon>
    </lineage>
</organism>
<evidence type="ECO:0000256" key="10">
    <source>
        <dbReference type="ARBA" id="ARBA00022741"/>
    </source>
</evidence>
<feature type="binding site" evidence="20">
    <location>
        <position position="371"/>
    </location>
    <ligand>
        <name>GTP</name>
        <dbReference type="ChEBI" id="CHEBI:37565"/>
    </ligand>
</feature>
<feature type="binding site" evidence="20">
    <location>
        <position position="366"/>
    </location>
    <ligand>
        <name>GTP</name>
        <dbReference type="ChEBI" id="CHEBI:37565"/>
    </ligand>
</feature>
<dbReference type="UniPathway" id="UPA00275">
    <property type="reaction ID" value="UER00399"/>
</dbReference>
<dbReference type="GO" id="GO:0009231">
    <property type="term" value="P:riboflavin biosynthetic process"/>
    <property type="evidence" value="ECO:0007669"/>
    <property type="project" value="UniProtKB-UniRule"/>
</dbReference>
<comment type="cofactor">
    <cofactor evidence="2">
        <name>Mn(2+)</name>
        <dbReference type="ChEBI" id="CHEBI:29035"/>
    </cofactor>
</comment>
<feature type="binding site" evidence="20">
    <location>
        <begin position="308"/>
        <end position="310"/>
    </location>
    <ligand>
        <name>GTP</name>
        <dbReference type="ChEBI" id="CHEBI:37565"/>
    </ligand>
</feature>
<comment type="pathway">
    <text evidence="6">Cofactor biosynthesis; riboflavin biosynthesis; 2-hydroxy-3-oxobutyl phosphate from D-ribulose 5-phosphate: step 1/1.</text>
</comment>
<evidence type="ECO:0000256" key="4">
    <source>
        <dbReference type="ARBA" id="ARBA00002284"/>
    </source>
</evidence>
<dbReference type="PANTHER" id="PTHR21327">
    <property type="entry name" value="GTP CYCLOHYDROLASE II-RELATED"/>
    <property type="match status" value="1"/>
</dbReference>
<dbReference type="SUPFAM" id="SSF55821">
    <property type="entry name" value="YrdC/RibB"/>
    <property type="match status" value="1"/>
</dbReference>
<dbReference type="InterPro" id="IPR017945">
    <property type="entry name" value="DHBP_synth_RibB-like_a/b_dom"/>
</dbReference>
<reference evidence="22 23" key="1">
    <citation type="submission" date="2018-11" db="EMBL/GenBank/DDBJ databases">
        <title>Microbial catabolism of amino acid.</title>
        <authorList>
            <person name="Hibi M."/>
            <person name="Ogawa J."/>
        </authorList>
    </citation>
    <scope>NUCLEOTIDE SEQUENCE [LARGE SCALE GENOMIC DNA]</scope>
    <source>
        <strain evidence="22 23">C31-06</strain>
    </source>
</reference>
<gene>
    <name evidence="20" type="primary">ribA</name>
    <name evidence="22" type="ORF">Rhow_000694</name>
</gene>
<keyword evidence="15" id="KW-0464">Manganese</keyword>
<feature type="domain" description="GTP cyclohydrolase II" evidence="21">
    <location>
        <begin position="223"/>
        <end position="386"/>
    </location>
</feature>
<feature type="binding site" evidence="20">
    <location>
        <position position="331"/>
    </location>
    <ligand>
        <name>GTP</name>
        <dbReference type="ChEBI" id="CHEBI:37565"/>
    </ligand>
</feature>
<evidence type="ECO:0000256" key="17">
    <source>
        <dbReference type="ARBA" id="ARBA00023268"/>
    </source>
</evidence>
<protein>
    <recommendedName>
        <fullName evidence="20">GTP cyclohydrolase-2</fullName>
        <ecNumber evidence="20">3.5.4.25</ecNumber>
    </recommendedName>
    <alternativeName>
        <fullName evidence="20">GTP cyclohydrolase II</fullName>
    </alternativeName>
</protein>
<evidence type="ECO:0000256" key="19">
    <source>
        <dbReference type="ARBA" id="ARBA00049295"/>
    </source>
</evidence>
<dbReference type="PANTHER" id="PTHR21327:SF18">
    <property type="entry name" value="3,4-DIHYDROXY-2-BUTANONE 4-PHOSPHATE SYNTHASE"/>
    <property type="match status" value="1"/>
</dbReference>
<dbReference type="HAMAP" id="MF_00179">
    <property type="entry name" value="RibA"/>
    <property type="match status" value="1"/>
</dbReference>
<evidence type="ECO:0000256" key="7">
    <source>
        <dbReference type="ARBA" id="ARBA00005520"/>
    </source>
</evidence>
<feature type="active site" description="Proton acceptor" evidence="20">
    <location>
        <position position="343"/>
    </location>
</feature>
<feature type="active site" description="Nucleophile" evidence="20">
    <location>
        <position position="345"/>
    </location>
</feature>
<feature type="binding site" evidence="20">
    <location>
        <position position="285"/>
    </location>
    <ligand>
        <name>GTP</name>
        <dbReference type="ChEBI" id="CHEBI:37565"/>
    </ligand>
</feature>
<dbReference type="InterPro" id="IPR032677">
    <property type="entry name" value="GTP_cyclohydro_II"/>
</dbReference>
<evidence type="ECO:0000313" key="22">
    <source>
        <dbReference type="EMBL" id="GCE44933.1"/>
    </source>
</evidence>
<feature type="binding site" evidence="20">
    <location>
        <position position="280"/>
    </location>
    <ligand>
        <name>Zn(2+)</name>
        <dbReference type="ChEBI" id="CHEBI:29105"/>
        <note>catalytic</note>
    </ligand>
</feature>
<feature type="binding site" evidence="20">
    <location>
        <position position="269"/>
    </location>
    <ligand>
        <name>Zn(2+)</name>
        <dbReference type="ChEBI" id="CHEBI:29105"/>
        <note>catalytic</note>
    </ligand>
</feature>
<dbReference type="Pfam" id="PF00926">
    <property type="entry name" value="DHBP_synthase"/>
    <property type="match status" value="1"/>
</dbReference>
<comment type="cofactor">
    <cofactor evidence="20">
        <name>Zn(2+)</name>
        <dbReference type="ChEBI" id="CHEBI:29105"/>
    </cofactor>
    <text evidence="20">Binds 1 zinc ion per subunit.</text>
</comment>
<keyword evidence="8 20" id="KW-0686">Riboflavin biosynthesis</keyword>
<keyword evidence="12 20" id="KW-0862">Zinc</keyword>
<dbReference type="GO" id="GO:0003935">
    <property type="term" value="F:GTP cyclohydrolase II activity"/>
    <property type="evidence" value="ECO:0007669"/>
    <property type="project" value="UniProtKB-UniRule"/>
</dbReference>
<dbReference type="InterPro" id="IPR000422">
    <property type="entry name" value="DHBP_synthase_RibB"/>
</dbReference>
<keyword evidence="13" id="KW-0460">Magnesium</keyword>